<keyword evidence="6 7" id="KW-0472">Membrane</keyword>
<evidence type="ECO:0000256" key="4">
    <source>
        <dbReference type="ARBA" id="ARBA00022692"/>
    </source>
</evidence>
<dbReference type="Pfam" id="PF00528">
    <property type="entry name" value="BPD_transp_1"/>
    <property type="match status" value="1"/>
</dbReference>
<feature type="transmembrane region" description="Helical" evidence="7">
    <location>
        <begin position="193"/>
        <end position="212"/>
    </location>
</feature>
<comment type="subcellular location">
    <subcellularLocation>
        <location evidence="1 7">Cell membrane</location>
        <topology evidence="1 7">Multi-pass membrane protein</topology>
    </subcellularLocation>
</comment>
<protein>
    <submittedName>
        <fullName evidence="9">ABC transporter permease</fullName>
    </submittedName>
</protein>
<evidence type="ECO:0000313" key="9">
    <source>
        <dbReference type="EMBL" id="MDH8676539.1"/>
    </source>
</evidence>
<organism evidence="9 10">
    <name type="scientific">Fusibacter bizertensis</name>
    <dbReference type="NCBI Taxonomy" id="1488331"/>
    <lineage>
        <taxon>Bacteria</taxon>
        <taxon>Bacillati</taxon>
        <taxon>Bacillota</taxon>
        <taxon>Clostridia</taxon>
        <taxon>Eubacteriales</taxon>
        <taxon>Eubacteriales Family XII. Incertae Sedis</taxon>
        <taxon>Fusibacter</taxon>
    </lineage>
</organism>
<dbReference type="CDD" id="cd06261">
    <property type="entry name" value="TM_PBP2"/>
    <property type="match status" value="1"/>
</dbReference>
<feature type="transmembrane region" description="Helical" evidence="7">
    <location>
        <begin position="251"/>
        <end position="277"/>
    </location>
</feature>
<dbReference type="Gene3D" id="1.10.3720.10">
    <property type="entry name" value="MetI-like"/>
    <property type="match status" value="1"/>
</dbReference>
<comment type="similarity">
    <text evidence="7">Belongs to the binding-protein-dependent transport system permease family.</text>
</comment>
<dbReference type="RefSeq" id="WP_281092341.1">
    <property type="nucleotide sequence ID" value="NZ_JARYZI010000001.1"/>
</dbReference>
<sequence>MIKFIARRILHTIPLLLVMTIVIFILVDAMPGDELTAYINSIPEGEPRPSYEQIQQMRLVLELDKPWHIRYFEWLGKALKGDFGVSLHYRKPATEVVSVLVWHTFMINSVALLLTFLISIPIGVRSAARKNGIFDRVISTSTLILISLPSFFIGLYLMRLMAVKLAIVPATGMHSVISLVKGYDTKADEIIDVLHHMILPVLTLTLVGIGSVSRYVRNAVLEVIHQDYIRTARSKGLKERLVIYKHALRNALIPIISLLGIMLPTLFVGNIFVEAIFSWPGIGLEFLYSIYRRDGAMITLIIMFFSVASIMGNLLADLLYGVADPRMKIE</sequence>
<feature type="transmembrane region" description="Helical" evidence="7">
    <location>
        <begin position="297"/>
        <end position="320"/>
    </location>
</feature>
<dbReference type="PROSITE" id="PS50928">
    <property type="entry name" value="ABC_TM1"/>
    <property type="match status" value="1"/>
</dbReference>
<gene>
    <name evidence="9" type="ORF">QE109_00200</name>
</gene>
<keyword evidence="3" id="KW-1003">Cell membrane</keyword>
<evidence type="ECO:0000256" key="6">
    <source>
        <dbReference type="ARBA" id="ARBA00023136"/>
    </source>
</evidence>
<dbReference type="Pfam" id="PF19300">
    <property type="entry name" value="BPD_transp_1_N"/>
    <property type="match status" value="1"/>
</dbReference>
<keyword evidence="5 7" id="KW-1133">Transmembrane helix</keyword>
<feature type="transmembrane region" description="Helical" evidence="7">
    <location>
        <begin position="136"/>
        <end position="158"/>
    </location>
</feature>
<evidence type="ECO:0000256" key="2">
    <source>
        <dbReference type="ARBA" id="ARBA00022448"/>
    </source>
</evidence>
<name>A0ABT6N7Z8_9FIRM</name>
<dbReference type="PANTHER" id="PTHR43163:SF6">
    <property type="entry name" value="DIPEPTIDE TRANSPORT SYSTEM PERMEASE PROTEIN DPPB-RELATED"/>
    <property type="match status" value="1"/>
</dbReference>
<evidence type="ECO:0000256" key="3">
    <source>
        <dbReference type="ARBA" id="ARBA00022475"/>
    </source>
</evidence>
<dbReference type="EMBL" id="JARYZI010000001">
    <property type="protein sequence ID" value="MDH8676539.1"/>
    <property type="molecule type" value="Genomic_DNA"/>
</dbReference>
<feature type="transmembrane region" description="Helical" evidence="7">
    <location>
        <begin position="100"/>
        <end position="124"/>
    </location>
</feature>
<dbReference type="InterPro" id="IPR000515">
    <property type="entry name" value="MetI-like"/>
</dbReference>
<accession>A0ABT6N7Z8</accession>
<keyword evidence="4 7" id="KW-0812">Transmembrane</keyword>
<evidence type="ECO:0000256" key="5">
    <source>
        <dbReference type="ARBA" id="ARBA00022989"/>
    </source>
</evidence>
<comment type="caution">
    <text evidence="9">The sequence shown here is derived from an EMBL/GenBank/DDBJ whole genome shotgun (WGS) entry which is preliminary data.</text>
</comment>
<dbReference type="InterPro" id="IPR045621">
    <property type="entry name" value="BPD_transp_1_N"/>
</dbReference>
<dbReference type="SUPFAM" id="SSF161098">
    <property type="entry name" value="MetI-like"/>
    <property type="match status" value="1"/>
</dbReference>
<dbReference type="PANTHER" id="PTHR43163">
    <property type="entry name" value="DIPEPTIDE TRANSPORT SYSTEM PERMEASE PROTEIN DPPB-RELATED"/>
    <property type="match status" value="1"/>
</dbReference>
<keyword evidence="10" id="KW-1185">Reference proteome</keyword>
<evidence type="ECO:0000259" key="8">
    <source>
        <dbReference type="PROSITE" id="PS50928"/>
    </source>
</evidence>
<evidence type="ECO:0000313" key="10">
    <source>
        <dbReference type="Proteomes" id="UP001158045"/>
    </source>
</evidence>
<feature type="domain" description="ABC transmembrane type-1" evidence="8">
    <location>
        <begin position="101"/>
        <end position="316"/>
    </location>
</feature>
<dbReference type="InterPro" id="IPR035906">
    <property type="entry name" value="MetI-like_sf"/>
</dbReference>
<feature type="transmembrane region" description="Helical" evidence="7">
    <location>
        <begin position="9"/>
        <end position="27"/>
    </location>
</feature>
<evidence type="ECO:0000256" key="1">
    <source>
        <dbReference type="ARBA" id="ARBA00004651"/>
    </source>
</evidence>
<dbReference type="Proteomes" id="UP001158045">
    <property type="component" value="Unassembled WGS sequence"/>
</dbReference>
<proteinExistence type="inferred from homology"/>
<evidence type="ECO:0000256" key="7">
    <source>
        <dbReference type="RuleBase" id="RU363032"/>
    </source>
</evidence>
<keyword evidence="2 7" id="KW-0813">Transport</keyword>
<reference evidence="9 10" key="1">
    <citation type="submission" date="2023-04" db="EMBL/GenBank/DDBJ databases">
        <title>Fusibacter bizertensis strain WBS, isolated from littoral bottom sediments of the Arctic seas - biochemical and genomic analysis.</title>
        <authorList>
            <person name="Brioukhanov A.L."/>
        </authorList>
    </citation>
    <scope>NUCLEOTIDE SEQUENCE [LARGE SCALE GENOMIC DNA]</scope>
    <source>
        <strain evidence="9 10">WBS</strain>
    </source>
</reference>